<accession>A0A2U1U702</accession>
<dbReference type="EMBL" id="QDKH01000007">
    <property type="protein sequence ID" value="PWC17417.1"/>
    <property type="molecule type" value="Genomic_DNA"/>
</dbReference>
<dbReference type="RefSeq" id="WP_136165891.1">
    <property type="nucleotide sequence ID" value="NZ_KZ819075.1"/>
</dbReference>
<dbReference type="PANTHER" id="PTHR37533:SF2">
    <property type="entry name" value="FLAGELLAR HOOK-LENGTH CONTROL PROTEIN"/>
    <property type="match status" value="1"/>
</dbReference>
<organism evidence="3 4">
    <name type="scientific">Brenneria corticis</name>
    <dbReference type="NCBI Taxonomy" id="2173106"/>
    <lineage>
        <taxon>Bacteria</taxon>
        <taxon>Pseudomonadati</taxon>
        <taxon>Pseudomonadota</taxon>
        <taxon>Gammaproteobacteria</taxon>
        <taxon>Enterobacterales</taxon>
        <taxon>Pectobacteriaceae</taxon>
        <taxon>Brenneria</taxon>
    </lineage>
</organism>
<dbReference type="Pfam" id="PF02120">
    <property type="entry name" value="Flg_hook"/>
    <property type="match status" value="1"/>
</dbReference>
<evidence type="ECO:0000313" key="4">
    <source>
        <dbReference type="Proteomes" id="UP000296159"/>
    </source>
</evidence>
<keyword evidence="4" id="KW-1185">Reference proteome</keyword>
<keyword evidence="3" id="KW-0966">Cell projection</keyword>
<comment type="caution">
    <text evidence="3">The sequence shown here is derived from an EMBL/GenBank/DDBJ whole genome shotgun (WGS) entry which is preliminary data.</text>
</comment>
<dbReference type="InterPro" id="IPR021136">
    <property type="entry name" value="Flagellar_hook_control-like_C"/>
</dbReference>
<feature type="region of interest" description="Disordered" evidence="1">
    <location>
        <begin position="192"/>
        <end position="229"/>
    </location>
</feature>
<keyword evidence="3" id="KW-0282">Flagellum</keyword>
<sequence>MKLPALPITTSTGDTGSSTASLSTQGELPKNFVELLGKQLSLSSDPSANKSLDATDKEALLNAIGKDAATLNGDDLNALLASFSALAGTLAPVGKQSPETTKLLDSAAESDDKTNHSADDAATMQALLAMLSATPAATMDNGTADNIQNASFGIAGLLDGKRQADAALADASATDEDAKTTLAKIFGASDTARNDADSLQSSANPPGAVKRNAATAQSDDSAKSATASPLIAGERNSQEPALIAGNQSVASPQVAPAPNVQSTFSSSSATLVSPTHAQLNTPFGTPQWQDALSQQIVMFSRNGQHSAELRLNPQELGALHISLKIDDNQAQIHLASANSQVRSALEAALPHLRNAMAESGINLGQSSVGSDASSWQAQQQTANNSGEGSSGSSYQQQFGDSPENIAKPLEVPAHLQSMASSANGVDIFA</sequence>
<dbReference type="CDD" id="cd17470">
    <property type="entry name" value="T3SS_Flik_C"/>
    <property type="match status" value="1"/>
</dbReference>
<dbReference type="PANTHER" id="PTHR37533">
    <property type="entry name" value="FLAGELLAR HOOK-LENGTH CONTROL PROTEIN"/>
    <property type="match status" value="1"/>
</dbReference>
<feature type="compositionally biased region" description="Low complexity" evidence="1">
    <location>
        <begin position="9"/>
        <end position="24"/>
    </location>
</feature>
<protein>
    <submittedName>
        <fullName evidence="3">Flagellar hook-length control protein FliK</fullName>
    </submittedName>
</protein>
<proteinExistence type="predicted"/>
<dbReference type="InterPro" id="IPR038610">
    <property type="entry name" value="FliK-like_C_sf"/>
</dbReference>
<feature type="region of interest" description="Disordered" evidence="1">
    <location>
        <begin position="1"/>
        <end position="25"/>
    </location>
</feature>
<feature type="compositionally biased region" description="Polar residues" evidence="1">
    <location>
        <begin position="214"/>
        <end position="227"/>
    </location>
</feature>
<evidence type="ECO:0000259" key="2">
    <source>
        <dbReference type="Pfam" id="PF02120"/>
    </source>
</evidence>
<dbReference type="Gene3D" id="3.30.750.140">
    <property type="match status" value="1"/>
</dbReference>
<reference evidence="3 4" key="1">
    <citation type="submission" date="2018-04" db="EMBL/GenBank/DDBJ databases">
        <title>Brenneria corticis sp.nov.</title>
        <authorList>
            <person name="Li Y."/>
        </authorList>
    </citation>
    <scope>NUCLEOTIDE SEQUENCE [LARGE SCALE GENOMIC DNA]</scope>
    <source>
        <strain evidence="3 4">CFCC 11842</strain>
    </source>
</reference>
<evidence type="ECO:0000256" key="1">
    <source>
        <dbReference type="SAM" id="MobiDB-lite"/>
    </source>
</evidence>
<dbReference type="InterPro" id="IPR052563">
    <property type="entry name" value="FliK"/>
</dbReference>
<keyword evidence="3" id="KW-0969">Cilium</keyword>
<gene>
    <name evidence="3" type="ORF">DDT56_07835</name>
</gene>
<evidence type="ECO:0000313" key="3">
    <source>
        <dbReference type="EMBL" id="PWC17417.1"/>
    </source>
</evidence>
<feature type="compositionally biased region" description="Low complexity" evidence="1">
    <location>
        <begin position="385"/>
        <end position="401"/>
    </location>
</feature>
<feature type="domain" description="Flagellar hook-length control protein-like C-terminal" evidence="2">
    <location>
        <begin position="294"/>
        <end position="374"/>
    </location>
</feature>
<feature type="compositionally biased region" description="Polar residues" evidence="1">
    <location>
        <begin position="363"/>
        <end position="384"/>
    </location>
</feature>
<name>A0A2U1U702_9GAMM</name>
<dbReference type="AlphaFoldDB" id="A0A2U1U702"/>
<feature type="region of interest" description="Disordered" evidence="1">
    <location>
        <begin position="363"/>
        <end position="405"/>
    </location>
</feature>
<dbReference type="Proteomes" id="UP000296159">
    <property type="component" value="Unassembled WGS sequence"/>
</dbReference>